<feature type="transmembrane region" description="Helical" evidence="1">
    <location>
        <begin position="316"/>
        <end position="334"/>
    </location>
</feature>
<sequence>MTNTSVLPPSPPTSRRIAALDVVRGLAILGTLGTNIWVFSHPWGLLGMLSAPVTPETGPAAGTIQLALMALTQGKFLALLTLMFGAGLAIQHATARRREQRWPGRYLWRATLLLIDGAVNYVLIAEFDVLMGYAVTGAIVAWLLLTRPRAQRTMIAVFGALHVLLISAIVAFIATTPAVSGDLPLPAGSSPYATESFLGLAVFRLDNMGVFRAEPVLIGFLTLAMFLAGAHLFQAGVFGETGGRLRRRLMVIGACALPVDLLLGIAGGTAGLLAERYLAAPLVALGILGATVELCRRFGTDGWIASRLRELGKVALSAYLLQNLLGGAIFYGWGFGLAELAAPWRVPVTVAAFVVIAALVTGFAHLWLRRFALGPVEWLWKRGADLGTKQPEGRPSLR</sequence>
<keyword evidence="1" id="KW-0812">Transmembrane</keyword>
<keyword evidence="1" id="KW-1133">Transmembrane helix</keyword>
<feature type="domain" description="DUF418" evidence="2">
    <location>
        <begin position="239"/>
        <end position="384"/>
    </location>
</feature>
<feature type="transmembrane region" description="Helical" evidence="1">
    <location>
        <begin position="249"/>
        <end position="271"/>
    </location>
</feature>
<organism evidence="3 4">
    <name type="scientific">Plantibacter cousiniae</name>
    <name type="common">nom. nud.</name>
    <dbReference type="NCBI Taxonomy" id="199709"/>
    <lineage>
        <taxon>Bacteria</taxon>
        <taxon>Bacillati</taxon>
        <taxon>Actinomycetota</taxon>
        <taxon>Actinomycetes</taxon>
        <taxon>Micrococcales</taxon>
        <taxon>Microbacteriaceae</taxon>
        <taxon>Plantibacter</taxon>
    </lineage>
</organism>
<feature type="transmembrane region" description="Helical" evidence="1">
    <location>
        <begin position="153"/>
        <end position="174"/>
    </location>
</feature>
<comment type="caution">
    <text evidence="3">The sequence shown here is derived from an EMBL/GenBank/DDBJ whole genome shotgun (WGS) entry which is preliminary data.</text>
</comment>
<dbReference type="PANTHER" id="PTHR30590:SF2">
    <property type="entry name" value="INNER MEMBRANE PROTEIN"/>
    <property type="match status" value="1"/>
</dbReference>
<feature type="transmembrane region" description="Helical" evidence="1">
    <location>
        <begin position="130"/>
        <end position="146"/>
    </location>
</feature>
<evidence type="ECO:0000313" key="3">
    <source>
        <dbReference type="EMBL" id="SKC43282.1"/>
    </source>
</evidence>
<protein>
    <recommendedName>
        <fullName evidence="2">DUF418 domain-containing protein</fullName>
    </recommendedName>
</protein>
<keyword evidence="1" id="KW-0472">Membrane</keyword>
<evidence type="ECO:0000313" key="4">
    <source>
        <dbReference type="Proteomes" id="UP000190827"/>
    </source>
</evidence>
<keyword evidence="4" id="KW-1185">Reference proteome</keyword>
<name>A0ABY1LI11_9MICO</name>
<dbReference type="Proteomes" id="UP000190827">
    <property type="component" value="Unassembled WGS sequence"/>
</dbReference>
<feature type="transmembrane region" description="Helical" evidence="1">
    <location>
        <begin position="277"/>
        <end position="295"/>
    </location>
</feature>
<evidence type="ECO:0000259" key="2">
    <source>
        <dbReference type="Pfam" id="PF04235"/>
    </source>
</evidence>
<dbReference type="PANTHER" id="PTHR30590">
    <property type="entry name" value="INNER MEMBRANE PROTEIN"/>
    <property type="match status" value="1"/>
</dbReference>
<dbReference type="Pfam" id="PF04235">
    <property type="entry name" value="DUF418"/>
    <property type="match status" value="1"/>
</dbReference>
<feature type="transmembrane region" description="Helical" evidence="1">
    <location>
        <begin position="216"/>
        <end position="237"/>
    </location>
</feature>
<accession>A0ABY1LI11</accession>
<dbReference type="EMBL" id="FUZO01000001">
    <property type="protein sequence ID" value="SKC43282.1"/>
    <property type="molecule type" value="Genomic_DNA"/>
</dbReference>
<feature type="transmembrane region" description="Helical" evidence="1">
    <location>
        <begin position="346"/>
        <end position="368"/>
    </location>
</feature>
<feature type="transmembrane region" description="Helical" evidence="1">
    <location>
        <begin position="106"/>
        <end position="124"/>
    </location>
</feature>
<dbReference type="RefSeq" id="WP_079704883.1">
    <property type="nucleotide sequence ID" value="NZ_FUZO01000001.1"/>
</dbReference>
<feature type="transmembrane region" description="Helical" evidence="1">
    <location>
        <begin position="21"/>
        <end position="40"/>
    </location>
</feature>
<dbReference type="InterPro" id="IPR007349">
    <property type="entry name" value="DUF418"/>
</dbReference>
<gene>
    <name evidence="3" type="ORF">SAMN06295973_0879</name>
</gene>
<reference evidence="3 4" key="1">
    <citation type="submission" date="2017-02" db="EMBL/GenBank/DDBJ databases">
        <authorList>
            <person name="Varghese N."/>
            <person name="Submissions S."/>
        </authorList>
    </citation>
    <scope>NUCLEOTIDE SEQUENCE [LARGE SCALE GENOMIC DNA]</scope>
    <source>
        <strain evidence="3 4">VKM Ac-1787</strain>
    </source>
</reference>
<proteinExistence type="predicted"/>
<dbReference type="InterPro" id="IPR052529">
    <property type="entry name" value="Bact_Transport_Assoc"/>
</dbReference>
<evidence type="ECO:0000256" key="1">
    <source>
        <dbReference type="SAM" id="Phobius"/>
    </source>
</evidence>